<feature type="transmembrane region" description="Helical" evidence="1">
    <location>
        <begin position="109"/>
        <end position="130"/>
    </location>
</feature>
<gene>
    <name evidence="2" type="ORF">TUBRATIS_009340</name>
</gene>
<evidence type="ECO:0000313" key="3">
    <source>
        <dbReference type="Proteomes" id="UP000282876"/>
    </source>
</evidence>
<reference evidence="2 3" key="1">
    <citation type="submission" date="2018-10" db="EMBL/GenBank/DDBJ databases">
        <title>Draft genome sequence of the microsporidian Tubulinosema ratisbonensis.</title>
        <authorList>
            <person name="Polonais V."/>
            <person name="Peyretaillade E."/>
            <person name="Niehus S."/>
            <person name="Wawrzyniak I."/>
            <person name="Franchet A."/>
            <person name="Gaspin C."/>
            <person name="Reichstadt M."/>
            <person name="Belser C."/>
            <person name="Labadie K."/>
            <person name="Delbac F."/>
            <person name="Ferrandon D."/>
        </authorList>
    </citation>
    <scope>NUCLEOTIDE SEQUENCE [LARGE SCALE GENOMIC DNA]</scope>
    <source>
        <strain evidence="2 3">Franzen</strain>
    </source>
</reference>
<dbReference type="AlphaFoldDB" id="A0A437AN81"/>
<keyword evidence="1" id="KW-1133">Transmembrane helix</keyword>
<feature type="transmembrane region" description="Helical" evidence="1">
    <location>
        <begin position="231"/>
        <end position="253"/>
    </location>
</feature>
<evidence type="ECO:0000256" key="1">
    <source>
        <dbReference type="SAM" id="Phobius"/>
    </source>
</evidence>
<name>A0A437AN81_9MICR</name>
<protein>
    <submittedName>
        <fullName evidence="2">Uncharacterized protein</fullName>
    </submittedName>
</protein>
<feature type="transmembrane region" description="Helical" evidence="1">
    <location>
        <begin position="162"/>
        <end position="184"/>
    </location>
</feature>
<organism evidence="2 3">
    <name type="scientific">Tubulinosema ratisbonensis</name>
    <dbReference type="NCBI Taxonomy" id="291195"/>
    <lineage>
        <taxon>Eukaryota</taxon>
        <taxon>Fungi</taxon>
        <taxon>Fungi incertae sedis</taxon>
        <taxon>Microsporidia</taxon>
        <taxon>Tubulinosematoidea</taxon>
        <taxon>Tubulinosematidae</taxon>
        <taxon>Tubulinosema</taxon>
    </lineage>
</organism>
<accession>A0A437AN81</accession>
<evidence type="ECO:0000313" key="2">
    <source>
        <dbReference type="EMBL" id="RVD92553.1"/>
    </source>
</evidence>
<dbReference type="VEuPathDB" id="MicrosporidiaDB:TUBRATIS_009340"/>
<sequence length="256" mass="30032">MDDSNKNRELKIKLLLRSKNKKPSSFEKLNTRCTSVLMSASDFVINRLRELGLFSKAKNNKKKSPSQTKDQCSDIVLGKNVRILILLITALPILACLSIRYCVKFNEKIPIIIDFEIFLFLFIRSILFLYDILDLIQFLNLLMLAREFIYVLSFYFTKRIYIYNPMPFLILLISNLTILVNLCLPRRNLKIVKKFLFTLFVMTLSLLCYIDCKLYMIVYSLSMVQNILANLYLTNLIKTNIISLMVCYVLIWYGSY</sequence>
<keyword evidence="1" id="KW-0812">Transmembrane</keyword>
<comment type="caution">
    <text evidence="2">The sequence shown here is derived from an EMBL/GenBank/DDBJ whole genome shotgun (WGS) entry which is preliminary data.</text>
</comment>
<feature type="transmembrane region" description="Helical" evidence="1">
    <location>
        <begin position="196"/>
        <end position="219"/>
    </location>
</feature>
<feature type="transmembrane region" description="Helical" evidence="1">
    <location>
        <begin position="83"/>
        <end position="103"/>
    </location>
</feature>
<proteinExistence type="predicted"/>
<dbReference type="EMBL" id="RCSS01000191">
    <property type="protein sequence ID" value="RVD92553.1"/>
    <property type="molecule type" value="Genomic_DNA"/>
</dbReference>
<keyword evidence="1" id="KW-0472">Membrane</keyword>
<keyword evidence="3" id="KW-1185">Reference proteome</keyword>
<dbReference type="Proteomes" id="UP000282876">
    <property type="component" value="Unassembled WGS sequence"/>
</dbReference>